<evidence type="ECO:0000313" key="1">
    <source>
        <dbReference type="EMBL" id="KXT68822.1"/>
    </source>
</evidence>
<reference evidence="1 2" key="1">
    <citation type="submission" date="2016-01" db="EMBL/GenBank/DDBJ databases">
        <title>Highly variable Streptococcus oralis are common among viridans streptococci isolated from primates.</title>
        <authorList>
            <person name="Denapaite D."/>
            <person name="Rieger M."/>
            <person name="Koendgen S."/>
            <person name="Brueckner R."/>
            <person name="Ochigava I."/>
            <person name="Kappeler P."/>
            <person name="Maetz-Rensing K."/>
            <person name="Leendertz F."/>
            <person name="Hakenbeck R."/>
        </authorList>
    </citation>
    <scope>NUCLEOTIDE SEQUENCE [LARGE SCALE GENOMIC DNA]</scope>
    <source>
        <strain evidence="1 2">DD07</strain>
    </source>
</reference>
<dbReference type="EMBL" id="LQRC01000258">
    <property type="protein sequence ID" value="KXT68822.1"/>
    <property type="molecule type" value="Genomic_DNA"/>
</dbReference>
<sequence>MNNEIETIIEIKIAGITYQIERKFVGKNTLQEILEKLILEEK</sequence>
<accession>A0A139MYQ7</accession>
<dbReference type="PATRIC" id="fig|1302.21.peg.2233"/>
<dbReference type="AlphaFoldDB" id="A0A139MYQ7"/>
<protein>
    <submittedName>
        <fullName evidence="1">Uncharacterized protein</fullName>
    </submittedName>
</protein>
<organism evidence="1 2">
    <name type="scientific">Streptococcus gordonii</name>
    <dbReference type="NCBI Taxonomy" id="1302"/>
    <lineage>
        <taxon>Bacteria</taxon>
        <taxon>Bacillati</taxon>
        <taxon>Bacillota</taxon>
        <taxon>Bacilli</taxon>
        <taxon>Lactobacillales</taxon>
        <taxon>Streptococcaceae</taxon>
        <taxon>Streptococcus</taxon>
    </lineage>
</organism>
<evidence type="ECO:0000313" key="2">
    <source>
        <dbReference type="Proteomes" id="UP000070096"/>
    </source>
</evidence>
<dbReference type="Proteomes" id="UP000070096">
    <property type="component" value="Unassembled WGS sequence"/>
</dbReference>
<proteinExistence type="predicted"/>
<comment type="caution">
    <text evidence="1">The sequence shown here is derived from an EMBL/GenBank/DDBJ whole genome shotgun (WGS) entry which is preliminary data.</text>
</comment>
<gene>
    <name evidence="1" type="ORF">SGODD07_02022</name>
</gene>
<name>A0A139MYQ7_STRGN</name>